<evidence type="ECO:0008006" key="5">
    <source>
        <dbReference type="Google" id="ProtNLM"/>
    </source>
</evidence>
<sequence length="1175" mass="118336">MRTTRILLVAVATSVAVSAAGPAVVTAKPRVASTPAFTGPAKKVRTGTPTGTTPARPVRPSLKLADAVGRPTPHVAVDDAGTAYVTWLLATDPTSGTEGGIGFCRLPRGATACDNPPGSRVLRPQKATYGPGDDPAFNQDAGGGAYPLVLGDQLFVLSTRSVTTYATPAGDSTTTTIAFASTDGGATFSGGLPVAADLALATRPVQFGPGDNPLIGLLGATGGSLAGGGSVAFTSLQGGSFSTDRIVFPTATAGVLAPLPGGGIAVGYPSAGGAAVQRAAAATRPSGPESFSAPQRVPGTALTGLGAGPAGLTAFALGGATAALNQRVVATPLDGGGAPVALTADSAQEPIATTAGAAPGAQLVTAYKDVGDPVSANGLYVRRSPDGRSFTAPERLTAASEGVFLPDVAAAPDGGGVAVWQSGETDGEVRAATFGPQGRLTAPGLPGTTPGAGSATGDGGVTRECQRIAVAAVQVTTADGVGCFLPGIGADKGSSVSNGPVLYNGLRITPLGGSQIVLRTDRAAKSVTLYSTGTVTVDIPGNEAGDIRIFQGQLKQKLTAKVGQPVLDLPKFPTQVRGFRVANALAPLATAGFGVSIPVDVDLGPQFFGLTGHADLVVTPTGGLRLDTLRIRQGTLPLGPVVVEGLDVTWTREGNRWSGTGAVTIPGGARLALQAQFDGTSFAATATYDLPFPGVQLFPSPPVFLHRVAAGLEVNRNNRPLVVNGGVGVGAVPVSPGRYLLDLDGTIALTFANPFVVQVRGSLAVLGLFDVANASLRAGSDGVVLADLEVGAIDKNFLYVGAKVRAGVSAAGFEGKGQGEVCIGIFVVGACKDLPEGYVSSRGIAGCASFDDEAYTVTYRWGGPIRKHAGPTCFYDDISVGLISRTALRQAGGGLTVPAGARSVSIDVQSATGAPQVDVLDPAGVPVPLDAAFVEVGSSETVHATTIQINQPAPGLYRVVPRPGTPALTGVQASVPAPAPTVTGSVSRARGSRRTVSFRVRGNADATVALVERTRTGDVPLKAGGRGGTVSFTPNALVAGRHQIVARVSSGDGFVLQEKVIASFVQPTPRGPATPRRVRVRRAGTAVQVRVTRGRGPATRLIVTGRYGDGARASAVVPPGRSTARLPAPARSLDAPGPLRVTVVAISTAGVRSGTRSGSLTVRGSQRAPRTQRRR</sequence>
<protein>
    <recommendedName>
        <fullName evidence="5">Bacterial Ig-like domain-containing protein</fullName>
    </recommendedName>
</protein>
<feature type="signal peptide" evidence="2">
    <location>
        <begin position="1"/>
        <end position="19"/>
    </location>
</feature>
<dbReference type="AlphaFoldDB" id="A0A2T4ULS3"/>
<keyword evidence="4" id="KW-1185">Reference proteome</keyword>
<accession>A0A2T4ULS3</accession>
<evidence type="ECO:0000256" key="2">
    <source>
        <dbReference type="SAM" id="SignalP"/>
    </source>
</evidence>
<feature type="region of interest" description="Disordered" evidence="1">
    <location>
        <begin position="1153"/>
        <end position="1175"/>
    </location>
</feature>
<evidence type="ECO:0000256" key="1">
    <source>
        <dbReference type="SAM" id="MobiDB-lite"/>
    </source>
</evidence>
<gene>
    <name evidence="3" type="ORF">C7Y72_11475</name>
</gene>
<organism evidence="3 4">
    <name type="scientific">Paraconexibacter algicola</name>
    <dbReference type="NCBI Taxonomy" id="2133960"/>
    <lineage>
        <taxon>Bacteria</taxon>
        <taxon>Bacillati</taxon>
        <taxon>Actinomycetota</taxon>
        <taxon>Thermoleophilia</taxon>
        <taxon>Solirubrobacterales</taxon>
        <taxon>Paraconexibacteraceae</taxon>
        <taxon>Paraconexibacter</taxon>
    </lineage>
</organism>
<feature type="region of interest" description="Disordered" evidence="1">
    <location>
        <begin position="435"/>
        <end position="459"/>
    </location>
</feature>
<proteinExistence type="predicted"/>
<dbReference type="Proteomes" id="UP000240739">
    <property type="component" value="Unassembled WGS sequence"/>
</dbReference>
<feature type="compositionally biased region" description="Polar residues" evidence="1">
    <location>
        <begin position="1154"/>
        <end position="1164"/>
    </location>
</feature>
<feature type="chain" id="PRO_5038489187" description="Bacterial Ig-like domain-containing protein" evidence="2">
    <location>
        <begin position="20"/>
        <end position="1175"/>
    </location>
</feature>
<dbReference type="OrthoDB" id="5240491at2"/>
<feature type="region of interest" description="Disordered" evidence="1">
    <location>
        <begin position="36"/>
        <end position="58"/>
    </location>
</feature>
<feature type="compositionally biased region" description="Low complexity" evidence="1">
    <location>
        <begin position="441"/>
        <end position="453"/>
    </location>
</feature>
<evidence type="ECO:0000313" key="3">
    <source>
        <dbReference type="EMBL" id="PTL60212.1"/>
    </source>
</evidence>
<evidence type="ECO:0000313" key="4">
    <source>
        <dbReference type="Proteomes" id="UP000240739"/>
    </source>
</evidence>
<comment type="caution">
    <text evidence="3">The sequence shown here is derived from an EMBL/GenBank/DDBJ whole genome shotgun (WGS) entry which is preliminary data.</text>
</comment>
<dbReference type="EMBL" id="PYYB01000001">
    <property type="protein sequence ID" value="PTL60212.1"/>
    <property type="molecule type" value="Genomic_DNA"/>
</dbReference>
<keyword evidence="2" id="KW-0732">Signal</keyword>
<reference evidence="3 4" key="1">
    <citation type="submission" date="2018-03" db="EMBL/GenBank/DDBJ databases">
        <title>Aquarubrobacter algicola gen. nov., sp. nov., a novel actinobacterium isolated from shallow eutrophic lake during the end of cyanobacterial harmful algal blooms.</title>
        <authorList>
            <person name="Chun S.J."/>
        </authorList>
    </citation>
    <scope>NUCLEOTIDE SEQUENCE [LARGE SCALE GENOMIC DNA]</scope>
    <source>
        <strain evidence="3 4">Seoho-28</strain>
    </source>
</reference>
<dbReference type="RefSeq" id="WP_107568857.1">
    <property type="nucleotide sequence ID" value="NZ_PYYB01000001.1"/>
</dbReference>
<name>A0A2T4ULS3_9ACTN</name>